<dbReference type="KEGG" id="csyr:103251441"/>
<feature type="coiled-coil region" evidence="2">
    <location>
        <begin position="185"/>
        <end position="216"/>
    </location>
</feature>
<feature type="coiled-coil region" evidence="2">
    <location>
        <begin position="304"/>
        <end position="331"/>
    </location>
</feature>
<feature type="coiled-coil region" evidence="2">
    <location>
        <begin position="487"/>
        <end position="515"/>
    </location>
</feature>
<dbReference type="Pfam" id="PF21773">
    <property type="entry name" value="ODAD1_CC"/>
    <property type="match status" value="1"/>
</dbReference>
<proteinExistence type="predicted"/>
<dbReference type="OrthoDB" id="6766775at2759"/>
<dbReference type="PANTHER" id="PTHR21694:SF35">
    <property type="entry name" value="OUTER DYNEIN ARM-DOCKING COMPLEX SUBUNIT 1"/>
    <property type="match status" value="1"/>
</dbReference>
<feature type="domain" description="ODAD1 central coiled coil region" evidence="4">
    <location>
        <begin position="112"/>
        <end position="397"/>
    </location>
</feature>
<gene>
    <name evidence="6" type="primary">CCDC114</name>
</gene>
<evidence type="ECO:0000256" key="1">
    <source>
        <dbReference type="ARBA" id="ARBA00023054"/>
    </source>
</evidence>
<sequence length="671" mass="75191">MEGERRTYSKEVHQRINKQLEEIRHLEEVRANLQVQISIAQSQVKRLRDNERLENMERLLKCTALAQAEVEELQEQTRALDKQIQEWETRIFTHSKNVRAPGFILDQKVKDRRRIKILEDQLGRVTCHFDKQLVRNAALREKLNLLQIERNRYLNVDRKLKKEIHHLQQMVSALIVSSTSAYAAREEAKAKMGILRDRAEKEEAQNDTEAQTLQRQISHLEQLHCFLKLKNDDRQPDPAVMKKREQRAREVTQGLRKTSQEKLVLRYEDALNKLSQLTGESDPDMLVQKYLEIEERNFAEFNFINEQNSQVEHLQEEIKELQEALMTAHASEVSRNSLQEQQREALQQHLDKVHSEGKHLEAHFQDLQGQLEKLKADIQLLFTKAHCDSSIIDDLLGVKTNMRDRDIGLFLGIIEKRLVELLTVQAFLDTQSYSSLADAALLLLGQGLEDLPKKMAPPQPPDNLEDPLGFEARDDYPMSKEELLSLVVKAVELQEQAQEQAQEQQQRELAEAVKKLDNSSSMAFSSTHRISTALGAAGRPSIISGSIVSQRTTKDRGASSAGHVTFGDPSSNAGQMTFSSASDSGAPASSRASSGGHVTFRPVSSSSHLGSTGYLESSRGQVASGGGTESRGTGSESSGGLGSRQGRVLSAGPASSTGPGSSTSRDSRCYY</sequence>
<organism evidence="5 6">
    <name type="scientific">Carlito syrichta</name>
    <name type="common">Philippine tarsier</name>
    <name type="synonym">Tarsius syrichta</name>
    <dbReference type="NCBI Taxonomy" id="1868482"/>
    <lineage>
        <taxon>Eukaryota</taxon>
        <taxon>Metazoa</taxon>
        <taxon>Chordata</taxon>
        <taxon>Craniata</taxon>
        <taxon>Vertebrata</taxon>
        <taxon>Euteleostomi</taxon>
        <taxon>Mammalia</taxon>
        <taxon>Eutheria</taxon>
        <taxon>Euarchontoglires</taxon>
        <taxon>Primates</taxon>
        <taxon>Haplorrhini</taxon>
        <taxon>Tarsiiformes</taxon>
        <taxon>Tarsiidae</taxon>
        <taxon>Carlito</taxon>
    </lineage>
</organism>
<dbReference type="GeneID" id="103251441"/>
<feature type="coiled-coil region" evidence="2">
    <location>
        <begin position="357"/>
        <end position="384"/>
    </location>
</feature>
<dbReference type="Proteomes" id="UP000189704">
    <property type="component" value="Unplaced"/>
</dbReference>
<reference evidence="6" key="1">
    <citation type="submission" date="2025-08" db="UniProtKB">
        <authorList>
            <consortium name="RefSeq"/>
        </authorList>
    </citation>
    <scope>IDENTIFICATION</scope>
</reference>
<accession>A0A3Q0DQD6</accession>
<feature type="compositionally biased region" description="Low complexity" evidence="3">
    <location>
        <begin position="644"/>
        <end position="664"/>
    </location>
</feature>
<dbReference type="CTD" id="93233"/>
<dbReference type="InterPro" id="IPR051876">
    <property type="entry name" value="ODA-DC/CCD"/>
</dbReference>
<keyword evidence="1 2" id="KW-0175">Coiled coil</keyword>
<name>A0A3Q0DQD6_CARSF</name>
<dbReference type="AlphaFoldDB" id="A0A3Q0DQD6"/>
<dbReference type="PANTHER" id="PTHR21694">
    <property type="entry name" value="COILED-COIL DOMAIN-CONTAINING PROTEIN 63"/>
    <property type="match status" value="1"/>
</dbReference>
<dbReference type="GO" id="GO:0036158">
    <property type="term" value="P:outer dynein arm assembly"/>
    <property type="evidence" value="ECO:0007669"/>
    <property type="project" value="TreeGrafter"/>
</dbReference>
<feature type="coiled-coil region" evidence="2">
    <location>
        <begin position="9"/>
        <end position="90"/>
    </location>
</feature>
<protein>
    <submittedName>
        <fullName evidence="6">Coiled-coil domain-containing protein 114</fullName>
    </submittedName>
</protein>
<dbReference type="GO" id="GO:0003341">
    <property type="term" value="P:cilium movement"/>
    <property type="evidence" value="ECO:0007669"/>
    <property type="project" value="TreeGrafter"/>
</dbReference>
<evidence type="ECO:0000256" key="2">
    <source>
        <dbReference type="SAM" id="Coils"/>
    </source>
</evidence>
<dbReference type="GO" id="GO:0005930">
    <property type="term" value="C:axoneme"/>
    <property type="evidence" value="ECO:0007669"/>
    <property type="project" value="TreeGrafter"/>
</dbReference>
<keyword evidence="5" id="KW-1185">Reference proteome</keyword>
<evidence type="ECO:0000313" key="6">
    <source>
        <dbReference type="RefSeq" id="XP_021564230.1"/>
    </source>
</evidence>
<evidence type="ECO:0000256" key="3">
    <source>
        <dbReference type="SAM" id="MobiDB-lite"/>
    </source>
</evidence>
<evidence type="ECO:0000313" key="5">
    <source>
        <dbReference type="Proteomes" id="UP000189704"/>
    </source>
</evidence>
<dbReference type="STRING" id="1868482.ENSTSYP00000025236"/>
<feature type="compositionally biased region" description="Polar residues" evidence="3">
    <location>
        <begin position="602"/>
        <end position="621"/>
    </location>
</feature>
<dbReference type="InterPro" id="IPR049258">
    <property type="entry name" value="ODAD1_CC"/>
</dbReference>
<feature type="compositionally biased region" description="Low complexity" evidence="3">
    <location>
        <begin position="579"/>
        <end position="596"/>
    </location>
</feature>
<dbReference type="RefSeq" id="XP_021564230.1">
    <property type="nucleotide sequence ID" value="XM_021708555.1"/>
</dbReference>
<evidence type="ECO:0000259" key="4">
    <source>
        <dbReference type="Pfam" id="PF21773"/>
    </source>
</evidence>
<dbReference type="OMA" id="MRCEDAM"/>
<feature type="compositionally biased region" description="Polar residues" evidence="3">
    <location>
        <begin position="568"/>
        <end position="578"/>
    </location>
</feature>
<feature type="region of interest" description="Disordered" evidence="3">
    <location>
        <begin position="545"/>
        <end position="671"/>
    </location>
</feature>